<dbReference type="PROSITE" id="PS01249">
    <property type="entry name" value="HYPA"/>
    <property type="match status" value="1"/>
</dbReference>
<comment type="caution">
    <text evidence="5">The sequence shown here is derived from an EMBL/GenBank/DDBJ whole genome shotgun (WGS) entry which is preliminary data.</text>
</comment>
<evidence type="ECO:0008006" key="7">
    <source>
        <dbReference type="Google" id="ProtNLM"/>
    </source>
</evidence>
<evidence type="ECO:0000256" key="2">
    <source>
        <dbReference type="ARBA" id="ARBA00022596"/>
    </source>
</evidence>
<dbReference type="InterPro" id="IPR000688">
    <property type="entry name" value="HypA/HybF"/>
</dbReference>
<dbReference type="EMBL" id="AWQQ01000087">
    <property type="protein sequence ID" value="PHJ37706.1"/>
    <property type="molecule type" value="Genomic_DNA"/>
</dbReference>
<dbReference type="GO" id="GO:0008270">
    <property type="term" value="F:zinc ion binding"/>
    <property type="evidence" value="ECO:0007669"/>
    <property type="project" value="TreeGrafter"/>
</dbReference>
<evidence type="ECO:0000313" key="5">
    <source>
        <dbReference type="EMBL" id="PHJ37706.1"/>
    </source>
</evidence>
<dbReference type="PIRSF" id="PIRSF004761">
    <property type="entry name" value="Hydrgn_mat_HypA"/>
    <property type="match status" value="1"/>
</dbReference>
<accession>A0A2C6MEG4</accession>
<evidence type="ECO:0000313" key="6">
    <source>
        <dbReference type="Proteomes" id="UP000222564"/>
    </source>
</evidence>
<dbReference type="RefSeq" id="WP_099083536.1">
    <property type="nucleotide sequence ID" value="NZ_AWQQ01000087.1"/>
</dbReference>
<comment type="similarity">
    <text evidence="1">Belongs to the HypA/HybF family.</text>
</comment>
<keyword evidence="2" id="KW-0533">Nickel</keyword>
<dbReference type="InterPro" id="IPR020538">
    <property type="entry name" value="Hydgase_Ni_incorp_HypA/HybF_CS"/>
</dbReference>
<protein>
    <recommendedName>
        <fullName evidence="7">Hydrogenase maturation factor HypA</fullName>
    </recommendedName>
</protein>
<name>A0A2C6MEG4_9FIRM</name>
<gene>
    <name evidence="5" type="ORF">P378_14480</name>
</gene>
<evidence type="ECO:0000256" key="4">
    <source>
        <dbReference type="ARBA" id="ARBA00022833"/>
    </source>
</evidence>
<evidence type="ECO:0000256" key="1">
    <source>
        <dbReference type="ARBA" id="ARBA00010748"/>
    </source>
</evidence>
<proteinExistence type="inferred from homology"/>
<dbReference type="Gene3D" id="3.30.2320.80">
    <property type="match status" value="1"/>
</dbReference>
<dbReference type="OrthoDB" id="9800361at2"/>
<dbReference type="Proteomes" id="UP000222564">
    <property type="component" value="Unassembled WGS sequence"/>
</dbReference>
<reference evidence="5 6" key="1">
    <citation type="submission" date="2013-09" db="EMBL/GenBank/DDBJ databases">
        <title>Biodegradation of hydrocarbons in the deep terrestrial subsurface : characterization of a microbial consortium composed of two Desulfotomaculum species originating from a deep geological formation.</title>
        <authorList>
            <person name="Aullo T."/>
            <person name="Berlendis S."/>
            <person name="Lascourreges J.-F."/>
            <person name="Dessort D."/>
            <person name="Saint-Laurent S."/>
            <person name="Schraauwers B."/>
            <person name="Mas J."/>
            <person name="Magot M."/>
            <person name="Ranchou-Peyruse A."/>
        </authorList>
    </citation>
    <scope>NUCLEOTIDE SEQUENCE [LARGE SCALE GENOMIC DNA]</scope>
    <source>
        <strain evidence="5 6">Bs107</strain>
    </source>
</reference>
<keyword evidence="6" id="KW-1185">Reference proteome</keyword>
<dbReference type="Pfam" id="PF01155">
    <property type="entry name" value="HypA"/>
    <property type="match status" value="1"/>
</dbReference>
<dbReference type="GO" id="GO:0051604">
    <property type="term" value="P:protein maturation"/>
    <property type="evidence" value="ECO:0007669"/>
    <property type="project" value="InterPro"/>
</dbReference>
<sequence>MHELALAQQMLNVLLKTAQENEIKKIALVKILAGEMMAVVPDALEFAFRVISQDTKADGATLLIEEVKALVRCPRCSKEYAWSQHGYNCPPADLPEGS</sequence>
<dbReference type="AlphaFoldDB" id="A0A2C6MEG4"/>
<keyword evidence="3" id="KW-0479">Metal-binding</keyword>
<keyword evidence="4" id="KW-0862">Zinc</keyword>
<organism evidence="5 6">
    <name type="scientific">Desulforamulus profundi</name>
    <dbReference type="NCBI Taxonomy" id="1383067"/>
    <lineage>
        <taxon>Bacteria</taxon>
        <taxon>Bacillati</taxon>
        <taxon>Bacillota</taxon>
        <taxon>Clostridia</taxon>
        <taxon>Eubacteriales</taxon>
        <taxon>Peptococcaceae</taxon>
        <taxon>Desulforamulus</taxon>
    </lineage>
</organism>
<dbReference type="PANTHER" id="PTHR34535">
    <property type="entry name" value="HYDROGENASE MATURATION FACTOR HYPA"/>
    <property type="match status" value="1"/>
</dbReference>
<dbReference type="GO" id="GO:0016151">
    <property type="term" value="F:nickel cation binding"/>
    <property type="evidence" value="ECO:0007669"/>
    <property type="project" value="InterPro"/>
</dbReference>
<evidence type="ECO:0000256" key="3">
    <source>
        <dbReference type="ARBA" id="ARBA00022723"/>
    </source>
</evidence>
<dbReference type="PANTHER" id="PTHR34535:SF3">
    <property type="entry name" value="HYDROGENASE MATURATION FACTOR HYPA"/>
    <property type="match status" value="1"/>
</dbReference>